<dbReference type="EMBL" id="JBAKAR010000001">
    <property type="protein sequence ID" value="MEL0611916.1"/>
    <property type="molecule type" value="Genomic_DNA"/>
</dbReference>
<evidence type="ECO:0000313" key="1">
    <source>
        <dbReference type="EMBL" id="MEL0611916.1"/>
    </source>
</evidence>
<evidence type="ECO:0000313" key="2">
    <source>
        <dbReference type="Proteomes" id="UP001379949"/>
    </source>
</evidence>
<proteinExistence type="predicted"/>
<comment type="caution">
    <text evidence="1">The sequence shown here is derived from an EMBL/GenBank/DDBJ whole genome shotgun (WGS) entry which is preliminary data.</text>
</comment>
<sequence>MLDEAYLKRSITILEKSIKEKDSQEILRFCEENDAFIRSIEPSGDAQIDSQIQVFIQLHQQAIALIQHLHDTMKEQLFQSTKTRKGVSQYKGVKHAK</sequence>
<evidence type="ECO:0008006" key="3">
    <source>
        <dbReference type="Google" id="ProtNLM"/>
    </source>
</evidence>
<protein>
    <recommendedName>
        <fullName evidence="3">Flagellar protein FliT</fullName>
    </recommendedName>
</protein>
<keyword evidence="2" id="KW-1185">Reference proteome</keyword>
<accession>A0ABU9G0B3</accession>
<dbReference type="RefSeq" id="WP_341566157.1">
    <property type="nucleotide sequence ID" value="NZ_JBAKAR010000001.1"/>
</dbReference>
<reference evidence="1 2" key="1">
    <citation type="submission" date="2024-02" db="EMBL/GenBank/DDBJ databases">
        <title>Bacteria isolated from the canopy kelp, Nereocystis luetkeana.</title>
        <authorList>
            <person name="Pfister C.A."/>
            <person name="Younker I.T."/>
            <person name="Light S.H."/>
        </authorList>
    </citation>
    <scope>NUCLEOTIDE SEQUENCE [LARGE SCALE GENOMIC DNA]</scope>
    <source>
        <strain evidence="1 2">TI.4.07</strain>
    </source>
</reference>
<dbReference type="Proteomes" id="UP001379949">
    <property type="component" value="Unassembled WGS sequence"/>
</dbReference>
<name>A0ABU9G0B3_9GAMM</name>
<gene>
    <name evidence="1" type="ORF">V6242_02060</name>
</gene>
<organism evidence="1 2">
    <name type="scientific">Marinomonas arenicola</name>
    <dbReference type="NCBI Taxonomy" id="569601"/>
    <lineage>
        <taxon>Bacteria</taxon>
        <taxon>Pseudomonadati</taxon>
        <taxon>Pseudomonadota</taxon>
        <taxon>Gammaproteobacteria</taxon>
        <taxon>Oceanospirillales</taxon>
        <taxon>Oceanospirillaceae</taxon>
        <taxon>Marinomonas</taxon>
    </lineage>
</organism>